<dbReference type="InParanoid" id="F6HUH9"/>
<dbReference type="PaxDb" id="29760-VIT_02s0025g04450.t01"/>
<organism evidence="1 2">
    <name type="scientific">Vitis vinifera</name>
    <name type="common">Grape</name>
    <dbReference type="NCBI Taxonomy" id="29760"/>
    <lineage>
        <taxon>Eukaryota</taxon>
        <taxon>Viridiplantae</taxon>
        <taxon>Streptophyta</taxon>
        <taxon>Embryophyta</taxon>
        <taxon>Tracheophyta</taxon>
        <taxon>Spermatophyta</taxon>
        <taxon>Magnoliopsida</taxon>
        <taxon>eudicotyledons</taxon>
        <taxon>Gunneridae</taxon>
        <taxon>Pentapetalae</taxon>
        <taxon>rosids</taxon>
        <taxon>Vitales</taxon>
        <taxon>Vitaceae</taxon>
        <taxon>Viteae</taxon>
        <taxon>Vitis</taxon>
    </lineage>
</organism>
<gene>
    <name evidence="1" type="ordered locus">VIT_02s0025g04450</name>
</gene>
<sequence length="137" mass="15597">MELKLFESTLSTSNRTTLSISIQSPWVKFKASKYLRQVQSSAIRPTESYRPHGKKTKSNSLKYNRCYPLLFQYWLHTKVVFPKLHVIPWLIPRTTTVNCHPLPLDLTTSLAITSSLSHTALPSVALEAAACHPQEYL</sequence>
<reference evidence="2" key="1">
    <citation type="journal article" date="2007" name="Nature">
        <title>The grapevine genome sequence suggests ancestral hexaploidization in major angiosperm phyla.</title>
        <authorList>
            <consortium name="The French-Italian Public Consortium for Grapevine Genome Characterization."/>
            <person name="Jaillon O."/>
            <person name="Aury J.-M."/>
            <person name="Noel B."/>
            <person name="Policriti A."/>
            <person name="Clepet C."/>
            <person name="Casagrande A."/>
            <person name="Choisne N."/>
            <person name="Aubourg S."/>
            <person name="Vitulo N."/>
            <person name="Jubin C."/>
            <person name="Vezzi A."/>
            <person name="Legeai F."/>
            <person name="Hugueney P."/>
            <person name="Dasilva C."/>
            <person name="Horner D."/>
            <person name="Mica E."/>
            <person name="Jublot D."/>
            <person name="Poulain J."/>
            <person name="Bruyere C."/>
            <person name="Billault A."/>
            <person name="Segurens B."/>
            <person name="Gouyvenoux M."/>
            <person name="Ugarte E."/>
            <person name="Cattonaro F."/>
            <person name="Anthouard V."/>
            <person name="Vico V."/>
            <person name="Del Fabbro C."/>
            <person name="Alaux M."/>
            <person name="Di Gaspero G."/>
            <person name="Dumas V."/>
            <person name="Felice N."/>
            <person name="Paillard S."/>
            <person name="Juman I."/>
            <person name="Moroldo M."/>
            <person name="Scalabrin S."/>
            <person name="Canaguier A."/>
            <person name="Le Clainche I."/>
            <person name="Malacrida G."/>
            <person name="Durand E."/>
            <person name="Pesole G."/>
            <person name="Laucou V."/>
            <person name="Chatelet P."/>
            <person name="Merdinoglu D."/>
            <person name="Delledonne M."/>
            <person name="Pezzotti M."/>
            <person name="Lecharny A."/>
            <person name="Scarpelli C."/>
            <person name="Artiguenave F."/>
            <person name="Pe M.E."/>
            <person name="Valle G."/>
            <person name="Morgante M."/>
            <person name="Caboche M."/>
            <person name="Adam-Blondon A.-F."/>
            <person name="Weissenbach J."/>
            <person name="Quetier F."/>
            <person name="Wincker P."/>
        </authorList>
    </citation>
    <scope>NUCLEOTIDE SEQUENCE [LARGE SCALE GENOMIC DNA]</scope>
    <source>
        <strain evidence="2">cv. Pinot noir / PN40024</strain>
    </source>
</reference>
<dbReference type="EMBL" id="FN596251">
    <property type="protein sequence ID" value="CCB58402.1"/>
    <property type="molecule type" value="Genomic_DNA"/>
</dbReference>
<accession>F6HUH9</accession>
<name>F6HUH9_VITVI</name>
<protein>
    <submittedName>
        <fullName evidence="1">Uncharacterized protein</fullName>
    </submittedName>
</protein>
<evidence type="ECO:0000313" key="1">
    <source>
        <dbReference type="EMBL" id="CCB58402.1"/>
    </source>
</evidence>
<dbReference type="HOGENOM" id="CLU_1868877_0_0_1"/>
<keyword evidence="2" id="KW-1185">Reference proteome</keyword>
<dbReference type="Proteomes" id="UP000009183">
    <property type="component" value="Chromosome 2"/>
</dbReference>
<evidence type="ECO:0000313" key="2">
    <source>
        <dbReference type="Proteomes" id="UP000009183"/>
    </source>
</evidence>
<proteinExistence type="predicted"/>
<dbReference type="AlphaFoldDB" id="F6HUH9"/>